<proteinExistence type="predicted"/>
<feature type="non-terminal residue" evidence="1">
    <location>
        <position position="1"/>
    </location>
</feature>
<dbReference type="AlphaFoldDB" id="A0ABD0RPU1"/>
<comment type="caution">
    <text evidence="1">The sequence shown here is derived from an EMBL/GenBank/DDBJ whole genome shotgun (WGS) entry which is preliminary data.</text>
</comment>
<name>A0ABD0RPU1_CIRMR</name>
<protein>
    <submittedName>
        <fullName evidence="1">Uncharacterized protein</fullName>
    </submittedName>
</protein>
<evidence type="ECO:0000313" key="2">
    <source>
        <dbReference type="Proteomes" id="UP001529510"/>
    </source>
</evidence>
<dbReference type="Gene3D" id="1.10.510.10">
    <property type="entry name" value="Transferase(Phosphotransferase) domain 1"/>
    <property type="match status" value="1"/>
</dbReference>
<gene>
    <name evidence="1" type="ORF">M9458_003074</name>
</gene>
<keyword evidence="2" id="KW-1185">Reference proteome</keyword>
<evidence type="ECO:0000313" key="1">
    <source>
        <dbReference type="EMBL" id="KAL0199887.1"/>
    </source>
</evidence>
<organism evidence="1 2">
    <name type="scientific">Cirrhinus mrigala</name>
    <name type="common">Mrigala</name>
    <dbReference type="NCBI Taxonomy" id="683832"/>
    <lineage>
        <taxon>Eukaryota</taxon>
        <taxon>Metazoa</taxon>
        <taxon>Chordata</taxon>
        <taxon>Craniata</taxon>
        <taxon>Vertebrata</taxon>
        <taxon>Euteleostomi</taxon>
        <taxon>Actinopterygii</taxon>
        <taxon>Neopterygii</taxon>
        <taxon>Teleostei</taxon>
        <taxon>Ostariophysi</taxon>
        <taxon>Cypriniformes</taxon>
        <taxon>Cyprinidae</taxon>
        <taxon>Labeoninae</taxon>
        <taxon>Labeonini</taxon>
        <taxon>Cirrhinus</taxon>
    </lineage>
</organism>
<accession>A0ABD0RPU1</accession>
<dbReference type="EMBL" id="JAMKFB020000002">
    <property type="protein sequence ID" value="KAL0199887.1"/>
    <property type="molecule type" value="Genomic_DNA"/>
</dbReference>
<dbReference type="Proteomes" id="UP001529510">
    <property type="component" value="Unassembled WGS sequence"/>
</dbReference>
<sequence length="62" mass="6809">ATNPMQIMFSVLRGSRPDTGLDSLPADIPSRETLINLMTCGWTANPDERPVFLSKCQPAPHL</sequence>
<reference evidence="1 2" key="1">
    <citation type="submission" date="2024-05" db="EMBL/GenBank/DDBJ databases">
        <title>Genome sequencing and assembly of Indian major carp, Cirrhinus mrigala (Hamilton, 1822).</title>
        <authorList>
            <person name="Mohindra V."/>
            <person name="Chowdhury L.M."/>
            <person name="Lal K."/>
            <person name="Jena J.K."/>
        </authorList>
    </citation>
    <scope>NUCLEOTIDE SEQUENCE [LARGE SCALE GENOMIC DNA]</scope>
    <source>
        <strain evidence="1">CM1030</strain>
        <tissue evidence="1">Blood</tissue>
    </source>
</reference>